<dbReference type="RefSeq" id="WP_088155412.1">
    <property type="nucleotide sequence ID" value="NZ_NHON01000083.1"/>
</dbReference>
<dbReference type="OrthoDB" id="7390033at2"/>
<comment type="caution">
    <text evidence="4">The sequence shown here is derived from an EMBL/GenBank/DDBJ whole genome shotgun (WGS) entry which is preliminary data.</text>
</comment>
<dbReference type="GO" id="GO:0016780">
    <property type="term" value="F:phosphotransferase activity, for other substituted phosphate groups"/>
    <property type="evidence" value="ECO:0007669"/>
    <property type="project" value="InterPro"/>
</dbReference>
<sequence length="207" mass="21735">MSHDTLIHRIVRPVVRRIAPTGVTPNQLTTVRLATGVAAALGFACGGVWADLGGIMFLLSMLFDRADGELARQTGQMSPGGHRYDLCVDCLCDAIAFIGIGIGLARAGLGLPPILLGAAAGIGIGVLFWQLNVTKVIELSRYAMRHRGVVADPDDALALVPVFVWLGLAWPMLIAAAVITPAGAAWLGVLSRRPKAAVQKKPATAQK</sequence>
<keyword evidence="3" id="KW-0812">Transmembrane</keyword>
<dbReference type="STRING" id="1122125.GCA_000423185_02546"/>
<keyword evidence="3" id="KW-1133">Transmembrane helix</keyword>
<comment type="similarity">
    <text evidence="2">Belongs to the CDP-alcohol phosphatidyltransferase class-I family.</text>
</comment>
<evidence type="ECO:0000256" key="1">
    <source>
        <dbReference type="ARBA" id="ARBA00022679"/>
    </source>
</evidence>
<feature type="transmembrane region" description="Helical" evidence="3">
    <location>
        <begin position="172"/>
        <end position="191"/>
    </location>
</feature>
<evidence type="ECO:0000313" key="4">
    <source>
        <dbReference type="EMBL" id="OWJ63687.1"/>
    </source>
</evidence>
<dbReference type="InterPro" id="IPR048254">
    <property type="entry name" value="CDP_ALCOHOL_P_TRANSF_CS"/>
</dbReference>
<protein>
    <submittedName>
        <fullName evidence="4">CDP-alcohol phosphatidyltransferase</fullName>
    </submittedName>
</protein>
<gene>
    <name evidence="4" type="ORF">BWR60_28545</name>
</gene>
<organism evidence="4 5">
    <name type="scientific">Inquilinus limosus</name>
    <dbReference type="NCBI Taxonomy" id="171674"/>
    <lineage>
        <taxon>Bacteria</taxon>
        <taxon>Pseudomonadati</taxon>
        <taxon>Pseudomonadota</taxon>
        <taxon>Alphaproteobacteria</taxon>
        <taxon>Rhodospirillales</taxon>
        <taxon>Rhodospirillaceae</taxon>
        <taxon>Inquilinus</taxon>
    </lineage>
</organism>
<dbReference type="PROSITE" id="PS00379">
    <property type="entry name" value="CDP_ALCOHOL_P_TRANSF"/>
    <property type="match status" value="1"/>
</dbReference>
<keyword evidence="1 2" id="KW-0808">Transferase</keyword>
<proteinExistence type="inferred from homology"/>
<accession>A0A211ZEX5</accession>
<dbReference type="Proteomes" id="UP000196655">
    <property type="component" value="Unassembled WGS sequence"/>
</dbReference>
<evidence type="ECO:0000256" key="3">
    <source>
        <dbReference type="SAM" id="Phobius"/>
    </source>
</evidence>
<dbReference type="GO" id="GO:0016020">
    <property type="term" value="C:membrane"/>
    <property type="evidence" value="ECO:0007669"/>
    <property type="project" value="InterPro"/>
</dbReference>
<evidence type="ECO:0000256" key="2">
    <source>
        <dbReference type="RuleBase" id="RU003750"/>
    </source>
</evidence>
<name>A0A211ZEX5_9PROT</name>
<feature type="transmembrane region" description="Helical" evidence="3">
    <location>
        <begin position="37"/>
        <end position="63"/>
    </location>
</feature>
<dbReference type="Pfam" id="PF01066">
    <property type="entry name" value="CDP-OH_P_transf"/>
    <property type="match status" value="1"/>
</dbReference>
<feature type="transmembrane region" description="Helical" evidence="3">
    <location>
        <begin position="84"/>
        <end position="105"/>
    </location>
</feature>
<dbReference type="AlphaFoldDB" id="A0A211ZEX5"/>
<dbReference type="InterPro" id="IPR000462">
    <property type="entry name" value="CDP-OH_P_trans"/>
</dbReference>
<dbReference type="InterPro" id="IPR043130">
    <property type="entry name" value="CDP-OH_PTrfase_TM_dom"/>
</dbReference>
<feature type="transmembrane region" description="Helical" evidence="3">
    <location>
        <begin position="111"/>
        <end position="129"/>
    </location>
</feature>
<dbReference type="Gene3D" id="1.20.120.1760">
    <property type="match status" value="1"/>
</dbReference>
<keyword evidence="5" id="KW-1185">Reference proteome</keyword>
<keyword evidence="3" id="KW-0472">Membrane</keyword>
<evidence type="ECO:0000313" key="5">
    <source>
        <dbReference type="Proteomes" id="UP000196655"/>
    </source>
</evidence>
<reference evidence="5" key="1">
    <citation type="submission" date="2017-05" db="EMBL/GenBank/DDBJ databases">
        <authorList>
            <person name="Macchi M."/>
            <person name="Festa S."/>
            <person name="Coppotelli B.M."/>
            <person name="Morelli I.S."/>
        </authorList>
    </citation>
    <scope>NUCLEOTIDE SEQUENCE [LARGE SCALE GENOMIC DNA]</scope>
    <source>
        <strain evidence="5">I</strain>
    </source>
</reference>
<dbReference type="GO" id="GO:0008654">
    <property type="term" value="P:phospholipid biosynthetic process"/>
    <property type="evidence" value="ECO:0007669"/>
    <property type="project" value="InterPro"/>
</dbReference>
<dbReference type="EMBL" id="NHON01000083">
    <property type="protein sequence ID" value="OWJ63687.1"/>
    <property type="molecule type" value="Genomic_DNA"/>
</dbReference>